<feature type="binding site" evidence="6">
    <location>
        <position position="47"/>
    </location>
    <ligand>
        <name>Mg(2+)</name>
        <dbReference type="ChEBI" id="CHEBI:18420"/>
    </ligand>
</feature>
<evidence type="ECO:0000256" key="4">
    <source>
        <dbReference type="ARBA" id="ARBA00022759"/>
    </source>
</evidence>
<dbReference type="GO" id="GO:0006281">
    <property type="term" value="P:DNA repair"/>
    <property type="evidence" value="ECO:0007669"/>
    <property type="project" value="UniProtKB-UniRule"/>
</dbReference>
<keyword evidence="6" id="KW-0479">Metal-binding</keyword>
<keyword evidence="8" id="KW-1185">Reference proteome</keyword>
<gene>
    <name evidence="6 7" type="primary">nfi</name>
    <name evidence="7" type="ORF">NCTC13316_03009</name>
</gene>
<evidence type="ECO:0000256" key="2">
    <source>
        <dbReference type="ARBA" id="ARBA00022490"/>
    </source>
</evidence>
<dbReference type="Proteomes" id="UP000254794">
    <property type="component" value="Unassembled WGS sequence"/>
</dbReference>
<feature type="site" description="Interaction with target DNA" evidence="6">
    <location>
        <position position="85"/>
    </location>
</feature>
<dbReference type="RefSeq" id="WP_115332408.1">
    <property type="nucleotide sequence ID" value="NZ_CAAAHP010000003.1"/>
</dbReference>
<dbReference type="EMBL" id="UGOD01000001">
    <property type="protein sequence ID" value="STX52883.1"/>
    <property type="molecule type" value="Genomic_DNA"/>
</dbReference>
<dbReference type="GO" id="GO:0000287">
    <property type="term" value="F:magnesium ion binding"/>
    <property type="evidence" value="ECO:0007669"/>
    <property type="project" value="UniProtKB-UniRule"/>
</dbReference>
<comment type="subcellular location">
    <subcellularLocation>
        <location evidence="1 6">Cytoplasm</location>
    </subcellularLocation>
</comment>
<dbReference type="EC" id="3.1.21.7" evidence="6"/>
<reference evidence="7 8" key="1">
    <citation type="submission" date="2018-06" db="EMBL/GenBank/DDBJ databases">
        <authorList>
            <consortium name="Pathogen Informatics"/>
            <person name="Doyle S."/>
        </authorList>
    </citation>
    <scope>NUCLEOTIDE SEQUENCE [LARGE SCALE GENOMIC DNA]</scope>
    <source>
        <strain evidence="7 8">NCTC13316</strain>
    </source>
</reference>
<dbReference type="GO" id="GO:0043737">
    <property type="term" value="F:deoxyribonuclease V activity"/>
    <property type="evidence" value="ECO:0007669"/>
    <property type="project" value="UniProtKB-UniRule"/>
</dbReference>
<evidence type="ECO:0000313" key="7">
    <source>
        <dbReference type="EMBL" id="STX52883.1"/>
    </source>
</evidence>
<organism evidence="7 8">
    <name type="scientific">Legionella busanensis</name>
    <dbReference type="NCBI Taxonomy" id="190655"/>
    <lineage>
        <taxon>Bacteria</taxon>
        <taxon>Pseudomonadati</taxon>
        <taxon>Pseudomonadota</taxon>
        <taxon>Gammaproteobacteria</taxon>
        <taxon>Legionellales</taxon>
        <taxon>Legionellaceae</taxon>
        <taxon>Legionella</taxon>
    </lineage>
</organism>
<dbReference type="OrthoDB" id="9790916at2"/>
<dbReference type="GO" id="GO:0003727">
    <property type="term" value="F:single-stranded RNA binding"/>
    <property type="evidence" value="ECO:0007669"/>
    <property type="project" value="TreeGrafter"/>
</dbReference>
<comment type="cofactor">
    <cofactor evidence="6">
        <name>Mg(2+)</name>
        <dbReference type="ChEBI" id="CHEBI:18420"/>
    </cofactor>
</comment>
<proteinExistence type="inferred from homology"/>
<keyword evidence="6" id="KW-0227">DNA damage</keyword>
<dbReference type="CDD" id="cd06559">
    <property type="entry name" value="Endonuclease_V"/>
    <property type="match status" value="1"/>
</dbReference>
<dbReference type="InterPro" id="IPR007581">
    <property type="entry name" value="Endonuclease-V"/>
</dbReference>
<keyword evidence="4 6" id="KW-0255">Endonuclease</keyword>
<evidence type="ECO:0000313" key="8">
    <source>
        <dbReference type="Proteomes" id="UP000254794"/>
    </source>
</evidence>
<keyword evidence="2 6" id="KW-0963">Cytoplasm</keyword>
<dbReference type="PANTHER" id="PTHR28511">
    <property type="entry name" value="ENDONUCLEASE V"/>
    <property type="match status" value="1"/>
</dbReference>
<keyword evidence="3 6" id="KW-0540">Nuclease</keyword>
<comment type="function">
    <text evidence="6">DNA repair enzyme involved in the repair of deaminated bases. Selectively cleaves double-stranded DNA at the second phosphodiester bond 3' to a deoxyinosine leaving behind the intact lesion on the nicked DNA.</text>
</comment>
<dbReference type="GO" id="GO:0005737">
    <property type="term" value="C:cytoplasm"/>
    <property type="evidence" value="ECO:0007669"/>
    <property type="project" value="UniProtKB-SubCell"/>
</dbReference>
<protein>
    <recommendedName>
        <fullName evidence="6">Endonuclease V</fullName>
        <ecNumber evidence="6">3.1.21.7</ecNumber>
    </recommendedName>
    <alternativeName>
        <fullName evidence="6">Deoxyinosine 3'endonuclease</fullName>
    </alternativeName>
    <alternativeName>
        <fullName evidence="6">Deoxyribonuclease V</fullName>
        <shortName evidence="6">DNase V</shortName>
    </alternativeName>
</protein>
<evidence type="ECO:0000256" key="6">
    <source>
        <dbReference type="HAMAP-Rule" id="MF_00801"/>
    </source>
</evidence>
<keyword evidence="5 6" id="KW-0378">Hydrolase</keyword>
<feature type="binding site" evidence="6">
    <location>
        <position position="115"/>
    </location>
    <ligand>
        <name>Mg(2+)</name>
        <dbReference type="ChEBI" id="CHEBI:18420"/>
    </ligand>
</feature>
<dbReference type="GO" id="GO:0016891">
    <property type="term" value="F:RNA endonuclease activity producing 5'-phosphomonoesters, hydrolytic mechanism"/>
    <property type="evidence" value="ECO:0007669"/>
    <property type="project" value="TreeGrafter"/>
</dbReference>
<sequence>MNLKNPENLVIDNEFNVPQAIIYQKQWSKKIEIKPISEIINYVVGIDIGYDYPSNQAFTVAVLLDAKTLQPIEVTKAITPIEIPYKPGFLSFREVPALCQALDQLRIKPDLIVCDGQGIAHPRRFGLACHIGLAYDIPTIGCGKSKLYGYAKEPSNKPGDYSELHDRQSNIIGAVLRNKLNVKPLYISVGHKADLTSALAWILKLTKGYRLPEPTRLADKLAHEHKLASLA</sequence>
<accession>A0A378JRM3</accession>
<dbReference type="HAMAP" id="MF_00801">
    <property type="entry name" value="Endonuclease_5"/>
    <property type="match status" value="1"/>
</dbReference>
<dbReference type="AlphaFoldDB" id="A0A378JRM3"/>
<comment type="similarity">
    <text evidence="6">Belongs to the endonuclease V family.</text>
</comment>
<keyword evidence="6" id="KW-0234">DNA repair</keyword>
<dbReference type="Pfam" id="PF04493">
    <property type="entry name" value="Endonuclease_5"/>
    <property type="match status" value="1"/>
</dbReference>
<dbReference type="PANTHER" id="PTHR28511:SF1">
    <property type="entry name" value="ENDONUCLEASE V"/>
    <property type="match status" value="1"/>
</dbReference>
<comment type="catalytic activity">
    <reaction evidence="6">
        <text>Endonucleolytic cleavage at apurinic or apyrimidinic sites to products with a 5'-phosphate.</text>
        <dbReference type="EC" id="3.1.21.7"/>
    </reaction>
</comment>
<keyword evidence="6" id="KW-0460">Magnesium</keyword>
<evidence type="ECO:0000256" key="3">
    <source>
        <dbReference type="ARBA" id="ARBA00022722"/>
    </source>
</evidence>
<dbReference type="NCBIfam" id="NF008629">
    <property type="entry name" value="PRK11617.1"/>
    <property type="match status" value="1"/>
</dbReference>
<evidence type="ECO:0000256" key="5">
    <source>
        <dbReference type="ARBA" id="ARBA00022801"/>
    </source>
</evidence>
<name>A0A378JRM3_9GAMM</name>
<dbReference type="Gene3D" id="3.30.2170.10">
    <property type="entry name" value="archaeoglobus fulgidus dsm 4304 superfamily"/>
    <property type="match status" value="1"/>
</dbReference>
<evidence type="ECO:0000256" key="1">
    <source>
        <dbReference type="ARBA" id="ARBA00004496"/>
    </source>
</evidence>